<evidence type="ECO:0000313" key="2">
    <source>
        <dbReference type="Proteomes" id="UP001139031"/>
    </source>
</evidence>
<reference evidence="1" key="1">
    <citation type="submission" date="2021-08" db="EMBL/GenBank/DDBJ databases">
        <authorList>
            <person name="Stevens D.C."/>
        </authorList>
    </citation>
    <scope>NUCLEOTIDE SEQUENCE</scope>
    <source>
        <strain evidence="1">DSM 53165</strain>
    </source>
</reference>
<organism evidence="1 2">
    <name type="scientific">Nannocystis pusilla</name>
    <dbReference type="NCBI Taxonomy" id="889268"/>
    <lineage>
        <taxon>Bacteria</taxon>
        <taxon>Pseudomonadati</taxon>
        <taxon>Myxococcota</taxon>
        <taxon>Polyangia</taxon>
        <taxon>Nannocystales</taxon>
        <taxon>Nannocystaceae</taxon>
        <taxon>Nannocystis</taxon>
    </lineage>
</organism>
<gene>
    <name evidence="1" type="ORF">K7C98_02460</name>
</gene>
<dbReference type="EMBL" id="JAIRAU010000001">
    <property type="protein sequence ID" value="MBZ5708103.1"/>
    <property type="molecule type" value="Genomic_DNA"/>
</dbReference>
<comment type="caution">
    <text evidence="1">The sequence shown here is derived from an EMBL/GenBank/DDBJ whole genome shotgun (WGS) entry which is preliminary data.</text>
</comment>
<evidence type="ECO:0000313" key="1">
    <source>
        <dbReference type="EMBL" id="MBZ5708103.1"/>
    </source>
</evidence>
<proteinExistence type="predicted"/>
<accession>A0ABS7TIP1</accession>
<dbReference type="RefSeq" id="WP_224189858.1">
    <property type="nucleotide sequence ID" value="NZ_JAIRAU010000001.1"/>
</dbReference>
<dbReference type="Proteomes" id="UP001139031">
    <property type="component" value="Unassembled WGS sequence"/>
</dbReference>
<sequence length="250" mass="27418">MLEAELEALLLRIVPNLARDWSGASPEDLEELEERVELTGHDFPPFYRWFLSRLAGSVGALHPMLRGFTAASVLEAYRTGSVDIGPTQFLIGRMPDALMPLDVYYDLAHPLRDDAIVLSAILDAGPEKCTSETFREWIAAGAMTRFCVMTAPHRCFGAFVDSGRAAAAQLETVMAGLGFTSPITTGPFCRLYERGDMTLVAESTVKPENLGILIYEIGGPSVAAIRRLLGEIGRGTRLQIDADRWATRSR</sequence>
<keyword evidence="2" id="KW-1185">Reference proteome</keyword>
<name>A0ABS7TIP1_9BACT</name>
<protein>
    <submittedName>
        <fullName evidence="1">SMI1/KNR4 family protein</fullName>
    </submittedName>
</protein>